<keyword evidence="6" id="KW-0282">Flagellum</keyword>
<evidence type="ECO:0000313" key="14">
    <source>
        <dbReference type="Proteomes" id="UP000324800"/>
    </source>
</evidence>
<dbReference type="GO" id="GO:0031267">
    <property type="term" value="F:small GTPase binding"/>
    <property type="evidence" value="ECO:0007669"/>
    <property type="project" value="InterPro"/>
</dbReference>
<dbReference type="GO" id="GO:0031514">
    <property type="term" value="C:motile cilium"/>
    <property type="evidence" value="ECO:0007669"/>
    <property type="project" value="UniProtKB-SubCell"/>
</dbReference>
<evidence type="ECO:0000256" key="7">
    <source>
        <dbReference type="ARBA" id="ARBA00023054"/>
    </source>
</evidence>
<comment type="caution">
    <text evidence="13">The sequence shown here is derived from an EMBL/GenBank/DDBJ whole genome shotgun (WGS) entry which is preliminary data.</text>
</comment>
<evidence type="ECO:0000256" key="4">
    <source>
        <dbReference type="ARBA" id="ARBA00022490"/>
    </source>
</evidence>
<dbReference type="PANTHER" id="PTHR31543">
    <property type="entry name" value="DYNEIN REGULATORY COMPLEX SUBUNIT 4"/>
    <property type="match status" value="1"/>
</dbReference>
<keyword evidence="8" id="KW-0969">Cilium</keyword>
<dbReference type="GO" id="GO:0008017">
    <property type="term" value="F:microtubule binding"/>
    <property type="evidence" value="ECO:0007669"/>
    <property type="project" value="InterPro"/>
</dbReference>
<dbReference type="Proteomes" id="UP000324800">
    <property type="component" value="Unassembled WGS sequence"/>
</dbReference>
<dbReference type="GO" id="GO:0005794">
    <property type="term" value="C:Golgi apparatus"/>
    <property type="evidence" value="ECO:0007669"/>
    <property type="project" value="TreeGrafter"/>
</dbReference>
<feature type="domain" description="Growth arrest-specific protein 8" evidence="12">
    <location>
        <begin position="6"/>
        <end position="135"/>
    </location>
</feature>
<dbReference type="EMBL" id="SNRW01021800">
    <property type="protein sequence ID" value="KAA6364325.1"/>
    <property type="molecule type" value="Genomic_DNA"/>
</dbReference>
<dbReference type="GO" id="GO:0005874">
    <property type="term" value="C:microtubule"/>
    <property type="evidence" value="ECO:0007669"/>
    <property type="project" value="UniProtKB-KW"/>
</dbReference>
<dbReference type="OrthoDB" id="767661at2759"/>
<organism evidence="13 14">
    <name type="scientific">Streblomastix strix</name>
    <dbReference type="NCBI Taxonomy" id="222440"/>
    <lineage>
        <taxon>Eukaryota</taxon>
        <taxon>Metamonada</taxon>
        <taxon>Preaxostyla</taxon>
        <taxon>Oxymonadida</taxon>
        <taxon>Streblomastigidae</taxon>
        <taxon>Streblomastix</taxon>
    </lineage>
</organism>
<feature type="non-terminal residue" evidence="13">
    <location>
        <position position="1"/>
    </location>
</feature>
<evidence type="ECO:0000256" key="8">
    <source>
        <dbReference type="ARBA" id="ARBA00023069"/>
    </source>
</evidence>
<evidence type="ECO:0000313" key="13">
    <source>
        <dbReference type="EMBL" id="KAA6364325.1"/>
    </source>
</evidence>
<evidence type="ECO:0000256" key="3">
    <source>
        <dbReference type="ARBA" id="ARBA00009859"/>
    </source>
</evidence>
<evidence type="ECO:0000256" key="5">
    <source>
        <dbReference type="ARBA" id="ARBA00022701"/>
    </source>
</evidence>
<evidence type="ECO:0000256" key="9">
    <source>
        <dbReference type="ARBA" id="ARBA00023212"/>
    </source>
</evidence>
<evidence type="ECO:0000256" key="6">
    <source>
        <dbReference type="ARBA" id="ARBA00022846"/>
    </source>
</evidence>
<keyword evidence="10" id="KW-0966">Cell projection</keyword>
<comment type="subcellular location">
    <subcellularLocation>
        <location evidence="1">Cell projection</location>
        <location evidence="1">Cilium</location>
        <location evidence="1">Flagellum</location>
    </subcellularLocation>
    <subcellularLocation>
        <location evidence="2">Cytoplasm</location>
        <location evidence="2">Cytoskeleton</location>
    </subcellularLocation>
</comment>
<sequence>AQRTPAEQTLHQMREDVATYEKEMSVLHSTRMHNRILQSQLQQLEADHEVLEKKFQQQMKEKSELEKKYEERLEIARQRGMIPSGVMIGRINAQRQLLAKKEDQLAEVVASAQLDPEGVHELTAQLDEILTAKNRIQQY</sequence>
<protein>
    <recommendedName>
        <fullName evidence="12">Growth arrest-specific protein 8 domain-containing protein</fullName>
    </recommendedName>
</protein>
<evidence type="ECO:0000256" key="1">
    <source>
        <dbReference type="ARBA" id="ARBA00004230"/>
    </source>
</evidence>
<dbReference type="GO" id="GO:0048870">
    <property type="term" value="P:cell motility"/>
    <property type="evidence" value="ECO:0007669"/>
    <property type="project" value="InterPro"/>
</dbReference>
<proteinExistence type="inferred from homology"/>
<reference evidence="13 14" key="1">
    <citation type="submission" date="2019-03" db="EMBL/GenBank/DDBJ databases">
        <title>Single cell metagenomics reveals metabolic interactions within the superorganism composed of flagellate Streblomastix strix and complex community of Bacteroidetes bacteria on its surface.</title>
        <authorList>
            <person name="Treitli S.C."/>
            <person name="Kolisko M."/>
            <person name="Husnik F."/>
            <person name="Keeling P."/>
            <person name="Hampl V."/>
        </authorList>
    </citation>
    <scope>NUCLEOTIDE SEQUENCE [LARGE SCALE GENOMIC DNA]</scope>
    <source>
        <strain evidence="13">ST1C</strain>
    </source>
</reference>
<dbReference type="Pfam" id="PF13851">
    <property type="entry name" value="GAS"/>
    <property type="match status" value="1"/>
</dbReference>
<keyword evidence="9" id="KW-0206">Cytoskeleton</keyword>
<dbReference type="AlphaFoldDB" id="A0A5J4U3U8"/>
<gene>
    <name evidence="13" type="ORF">EZS28_040147</name>
</gene>
<feature type="coiled-coil region" evidence="11">
    <location>
        <begin position="34"/>
        <end position="79"/>
    </location>
</feature>
<dbReference type="InterPro" id="IPR039308">
    <property type="entry name" value="GAS8"/>
</dbReference>
<evidence type="ECO:0000256" key="11">
    <source>
        <dbReference type="SAM" id="Coils"/>
    </source>
</evidence>
<keyword evidence="4" id="KW-0963">Cytoplasm</keyword>
<keyword evidence="7 11" id="KW-0175">Coiled coil</keyword>
<evidence type="ECO:0000256" key="10">
    <source>
        <dbReference type="ARBA" id="ARBA00023273"/>
    </source>
</evidence>
<dbReference type="PANTHER" id="PTHR31543:SF0">
    <property type="entry name" value="DYNEIN REGULATORY COMPLEX SUBUNIT 4"/>
    <property type="match status" value="1"/>
</dbReference>
<dbReference type="InterPro" id="IPR025593">
    <property type="entry name" value="GAS8_dom"/>
</dbReference>
<comment type="similarity">
    <text evidence="3">Belongs to the DRC4 family.</text>
</comment>
<name>A0A5J4U3U8_9EUKA</name>
<evidence type="ECO:0000259" key="12">
    <source>
        <dbReference type="Pfam" id="PF13851"/>
    </source>
</evidence>
<evidence type="ECO:0000256" key="2">
    <source>
        <dbReference type="ARBA" id="ARBA00004245"/>
    </source>
</evidence>
<keyword evidence="5" id="KW-0493">Microtubule</keyword>
<accession>A0A5J4U3U8</accession>